<dbReference type="InterPro" id="IPR009061">
    <property type="entry name" value="DNA-bd_dom_put_sf"/>
</dbReference>
<accession>R4YJU4</accession>
<proteinExistence type="predicted"/>
<evidence type="ECO:0000313" key="2">
    <source>
        <dbReference type="Proteomes" id="UP000032749"/>
    </source>
</evidence>
<dbReference type="AlphaFoldDB" id="R4YJU4"/>
<dbReference type="HOGENOM" id="CLU_140176_15_4_6"/>
<dbReference type="PANTHER" id="PTHR36154">
    <property type="entry name" value="DNA-BINDING TRANSCRIPTIONAL ACTIVATOR ALPA"/>
    <property type="match status" value="1"/>
</dbReference>
<dbReference type="EMBL" id="FO203512">
    <property type="protein sequence ID" value="CCK74512.1"/>
    <property type="molecule type" value="Genomic_DNA"/>
</dbReference>
<dbReference type="Gene3D" id="1.10.238.160">
    <property type="match status" value="1"/>
</dbReference>
<evidence type="ECO:0000313" key="1">
    <source>
        <dbReference type="EMBL" id="CCK74512.1"/>
    </source>
</evidence>
<protein>
    <submittedName>
        <fullName evidence="1">Similar to phage transcriptional regulator, AlpA</fullName>
    </submittedName>
</protein>
<sequence length="71" mass="7919">MSERILRRKEVQQLTGLSCSTIYAFMQSDKFPKSINLGSSRMVGWSLSSIENWIETQCAQASSNSIDVGES</sequence>
<keyword evidence="2" id="KW-1185">Reference proteome</keyword>
<dbReference type="SUPFAM" id="SSF46955">
    <property type="entry name" value="Putative DNA-binding domain"/>
    <property type="match status" value="1"/>
</dbReference>
<name>R4YJU4_OLEAN</name>
<dbReference type="KEGG" id="oai:OLEAN_C03360"/>
<dbReference type="Pfam" id="PF05930">
    <property type="entry name" value="Phage_AlpA"/>
    <property type="match status" value="1"/>
</dbReference>
<dbReference type="InterPro" id="IPR052931">
    <property type="entry name" value="Prophage_regulatory_activator"/>
</dbReference>
<gene>
    <name evidence="1" type="ORF">OLEAN_C03360</name>
</gene>
<dbReference type="STRING" id="698738.OLEAN_C03360"/>
<dbReference type="InterPro" id="IPR010260">
    <property type="entry name" value="AlpA"/>
</dbReference>
<reference evidence="1 2" key="1">
    <citation type="journal article" date="2013" name="Nat. Commun.">
        <title>Genome sequence and functional genomic analysis of the oil-degrading bacterium Oleispira antarctica.</title>
        <authorList>
            <person name="Kube M."/>
            <person name="Chernikova T.N."/>
            <person name="Al-Ramahi Y."/>
            <person name="Beloqui A."/>
            <person name="Lopez-Cortez N."/>
            <person name="Guazzaroni M.E."/>
            <person name="Heipieper H.J."/>
            <person name="Klages S."/>
            <person name="Kotsyurbenko O.R."/>
            <person name="Langer I."/>
            <person name="Nechitaylo T.Y."/>
            <person name="Lunsdorf H."/>
            <person name="Fernandez M."/>
            <person name="Juarez S."/>
            <person name="Ciordia S."/>
            <person name="Singer A."/>
            <person name="Kagan O."/>
            <person name="Egorova O."/>
            <person name="Petit P.A."/>
            <person name="Stogios P."/>
            <person name="Kim Y."/>
            <person name="Tchigvintsev A."/>
            <person name="Flick R."/>
            <person name="Denaro R."/>
            <person name="Genovese M."/>
            <person name="Albar J.P."/>
            <person name="Reva O.N."/>
            <person name="Martinez-Gomariz M."/>
            <person name="Tran H."/>
            <person name="Ferrer M."/>
            <person name="Savchenko A."/>
            <person name="Yakunin A.F."/>
            <person name="Yakimov M.M."/>
            <person name="Golyshina O.V."/>
            <person name="Reinhardt R."/>
            <person name="Golyshin P.N."/>
        </authorList>
    </citation>
    <scope>NUCLEOTIDE SEQUENCE [LARGE SCALE GENOMIC DNA]</scope>
</reference>
<dbReference type="PANTHER" id="PTHR36154:SF1">
    <property type="entry name" value="DNA-BINDING TRANSCRIPTIONAL ACTIVATOR ALPA"/>
    <property type="match status" value="1"/>
</dbReference>
<dbReference type="Proteomes" id="UP000032749">
    <property type="component" value="Chromosome"/>
</dbReference>
<dbReference type="OrthoDB" id="8455288at2"/>
<organism evidence="1 2">
    <name type="scientific">Oleispira antarctica RB-8</name>
    <dbReference type="NCBI Taxonomy" id="698738"/>
    <lineage>
        <taxon>Bacteria</taxon>
        <taxon>Pseudomonadati</taxon>
        <taxon>Pseudomonadota</taxon>
        <taxon>Gammaproteobacteria</taxon>
        <taxon>Oceanospirillales</taxon>
        <taxon>Oceanospirillaceae</taxon>
        <taxon>Oleispira</taxon>
    </lineage>
</organism>